<reference evidence="3" key="1">
    <citation type="journal article" date="2022" name="bioRxiv">
        <title>Genomics of Preaxostyla Flagellates Illuminates Evolutionary Transitions and the Path Towards Mitochondrial Loss.</title>
        <authorList>
            <person name="Novak L.V.F."/>
            <person name="Treitli S.C."/>
            <person name="Pyrih J."/>
            <person name="Halakuc P."/>
            <person name="Pipaliya S.V."/>
            <person name="Vacek V."/>
            <person name="Brzon O."/>
            <person name="Soukal P."/>
            <person name="Eme L."/>
            <person name="Dacks J.B."/>
            <person name="Karnkowska A."/>
            <person name="Elias M."/>
            <person name="Hampl V."/>
        </authorList>
    </citation>
    <scope>NUCLEOTIDE SEQUENCE</scope>
    <source>
        <strain evidence="3">RCP-MX</strain>
    </source>
</reference>
<evidence type="ECO:0000313" key="4">
    <source>
        <dbReference type="Proteomes" id="UP001141327"/>
    </source>
</evidence>
<sequence length="236" mass="25674">MSHEAGLPASSGLLENLSGSHQALQEAIPQGDPPDPPANEHQSVLDSPSLAAQNDLLQKQLASLANKCREQHQELMSLRQHAEKDLLSTKLEMQSRQAEEAAGHTKELTAAKVEILQLAEAHRALQSALERSQSQNVQLGSLLGLSVSDLALTVEGMTRVLDALEVLQKQLLPSFRPPGREGLLVAGAVSMQQGIPEPRLVHELTDRILQTIQVGGWVRGVKDRIRQIIQVGGWYV</sequence>
<dbReference type="Proteomes" id="UP001141327">
    <property type="component" value="Unassembled WGS sequence"/>
</dbReference>
<comment type="caution">
    <text evidence="3">The sequence shown here is derived from an EMBL/GenBank/DDBJ whole genome shotgun (WGS) entry which is preliminary data.</text>
</comment>
<evidence type="ECO:0000313" key="3">
    <source>
        <dbReference type="EMBL" id="KAJ4457189.1"/>
    </source>
</evidence>
<protein>
    <submittedName>
        <fullName evidence="3">Uncharacterized protein</fullName>
    </submittedName>
</protein>
<name>A0ABQ8UIT8_9EUKA</name>
<evidence type="ECO:0000256" key="2">
    <source>
        <dbReference type="SAM" id="MobiDB-lite"/>
    </source>
</evidence>
<evidence type="ECO:0000256" key="1">
    <source>
        <dbReference type="SAM" id="Coils"/>
    </source>
</evidence>
<proteinExistence type="predicted"/>
<accession>A0ABQ8UIT8</accession>
<dbReference type="EMBL" id="JAPMOS010000052">
    <property type="protein sequence ID" value="KAJ4457189.1"/>
    <property type="molecule type" value="Genomic_DNA"/>
</dbReference>
<gene>
    <name evidence="3" type="ORF">PAPYR_7353</name>
</gene>
<feature type="region of interest" description="Disordered" evidence="2">
    <location>
        <begin position="1"/>
        <end position="44"/>
    </location>
</feature>
<organism evidence="3 4">
    <name type="scientific">Paratrimastix pyriformis</name>
    <dbReference type="NCBI Taxonomy" id="342808"/>
    <lineage>
        <taxon>Eukaryota</taxon>
        <taxon>Metamonada</taxon>
        <taxon>Preaxostyla</taxon>
        <taxon>Paratrimastigidae</taxon>
        <taxon>Paratrimastix</taxon>
    </lineage>
</organism>
<keyword evidence="4" id="KW-1185">Reference proteome</keyword>
<feature type="coiled-coil region" evidence="1">
    <location>
        <begin position="54"/>
        <end position="85"/>
    </location>
</feature>
<keyword evidence="1" id="KW-0175">Coiled coil</keyword>